<dbReference type="AlphaFoldDB" id="A0A412PFC9"/>
<dbReference type="EMBL" id="QRWX01000002">
    <property type="protein sequence ID" value="RGT56331.1"/>
    <property type="molecule type" value="Genomic_DNA"/>
</dbReference>
<evidence type="ECO:0000313" key="2">
    <source>
        <dbReference type="Proteomes" id="UP000284731"/>
    </source>
</evidence>
<dbReference type="RefSeq" id="WP_118764831.1">
    <property type="nucleotide sequence ID" value="NZ_CABJCF010000002.1"/>
</dbReference>
<name>A0A412PFC9_9FIRM</name>
<proteinExistence type="predicted"/>
<evidence type="ECO:0000313" key="1">
    <source>
        <dbReference type="EMBL" id="RGT56331.1"/>
    </source>
</evidence>
<reference evidence="1 2" key="1">
    <citation type="submission" date="2018-08" db="EMBL/GenBank/DDBJ databases">
        <title>A genome reference for cultivated species of the human gut microbiota.</title>
        <authorList>
            <person name="Zou Y."/>
            <person name="Xue W."/>
            <person name="Luo G."/>
        </authorList>
    </citation>
    <scope>NUCLEOTIDE SEQUENCE [LARGE SCALE GENOMIC DNA]</scope>
    <source>
        <strain evidence="1 2">AF18-46</strain>
    </source>
</reference>
<organism evidence="1 2">
    <name type="scientific">Solobacterium moorei</name>
    <dbReference type="NCBI Taxonomy" id="102148"/>
    <lineage>
        <taxon>Bacteria</taxon>
        <taxon>Bacillati</taxon>
        <taxon>Bacillota</taxon>
        <taxon>Erysipelotrichia</taxon>
        <taxon>Erysipelotrichales</taxon>
        <taxon>Erysipelotrichaceae</taxon>
        <taxon>Solobacterium</taxon>
    </lineage>
</organism>
<dbReference type="Proteomes" id="UP000284731">
    <property type="component" value="Unassembled WGS sequence"/>
</dbReference>
<accession>A0A412PFC9</accession>
<protein>
    <submittedName>
        <fullName evidence="1">Uncharacterized protein</fullName>
    </submittedName>
</protein>
<comment type="caution">
    <text evidence="1">The sequence shown here is derived from an EMBL/GenBank/DDBJ whole genome shotgun (WGS) entry which is preliminary data.</text>
</comment>
<gene>
    <name evidence="1" type="ORF">DWX20_05875</name>
</gene>
<sequence length="267" mass="30752">MDRLSKTYLTKALTRLEKYLPDDTDTLLDWYEGHTDYYSVLPIGKYVYCLFALPVILSNGKEIKHVSEIDSNVLERITILVYEGDTIIADISGLHASMDTLLTNEKVFNFCADESDWTYLEHYCLCGNYFPEIAYPPNKESSSLLVSGETLLITNAYVTTAYRRQSIFRNMVQMIKDHTLRYSYENTDLYTAIALDPDIAQYGPDTKPEPYYYSLEVDEPQRIINASIVEKLNFTPIRLEADEIGDGTKLWFALQHEKEICKAEHLS</sequence>